<dbReference type="PANTHER" id="PTHR36766">
    <property type="entry name" value="PLANT BROAD-SPECTRUM MILDEW RESISTANCE PROTEIN RPW8"/>
    <property type="match status" value="1"/>
</dbReference>
<dbReference type="GO" id="GO:0043531">
    <property type="term" value="F:ADP binding"/>
    <property type="evidence" value="ECO:0007669"/>
    <property type="project" value="InterPro"/>
</dbReference>
<feature type="domain" description="Disease resistance N-terminal" evidence="6">
    <location>
        <begin position="12"/>
        <end position="96"/>
    </location>
</feature>
<evidence type="ECO:0000313" key="9">
    <source>
        <dbReference type="Proteomes" id="UP000886885"/>
    </source>
</evidence>
<dbReference type="Pfam" id="PF23598">
    <property type="entry name" value="LRR_14"/>
    <property type="match status" value="1"/>
</dbReference>
<dbReference type="AlphaFoldDB" id="A0A8X8D095"/>
<proteinExistence type="predicted"/>
<evidence type="ECO:0000256" key="2">
    <source>
        <dbReference type="ARBA" id="ARBA00022741"/>
    </source>
</evidence>
<dbReference type="InterPro" id="IPR055414">
    <property type="entry name" value="LRR_R13L4/SHOC2-like"/>
</dbReference>
<evidence type="ECO:0008006" key="10">
    <source>
        <dbReference type="Google" id="ProtNLM"/>
    </source>
</evidence>
<accession>A0A8X8D095</accession>
<feature type="domain" description="NB-ARC" evidence="5">
    <location>
        <begin position="159"/>
        <end position="250"/>
    </location>
</feature>
<name>A0A8X8D095_POPTO</name>
<dbReference type="InterPro" id="IPR002182">
    <property type="entry name" value="NB-ARC"/>
</dbReference>
<evidence type="ECO:0000259" key="7">
    <source>
        <dbReference type="Pfam" id="PF23598"/>
    </source>
</evidence>
<comment type="caution">
    <text evidence="8">The sequence shown here is derived from an EMBL/GenBank/DDBJ whole genome shotgun (WGS) entry which is preliminary data.</text>
</comment>
<feature type="domain" description="Disease resistance R13L4/SHOC-2-like LRR" evidence="7">
    <location>
        <begin position="303"/>
        <end position="586"/>
    </location>
</feature>
<evidence type="ECO:0000259" key="5">
    <source>
        <dbReference type="Pfam" id="PF00931"/>
    </source>
</evidence>
<dbReference type="Pfam" id="PF18052">
    <property type="entry name" value="Rx_N"/>
    <property type="match status" value="1"/>
</dbReference>
<evidence type="ECO:0000256" key="4">
    <source>
        <dbReference type="ARBA" id="ARBA00022840"/>
    </source>
</evidence>
<dbReference type="EMBL" id="JAAWWB010000011">
    <property type="protein sequence ID" value="KAG6772970.1"/>
    <property type="molecule type" value="Genomic_DNA"/>
</dbReference>
<evidence type="ECO:0000259" key="6">
    <source>
        <dbReference type="Pfam" id="PF18052"/>
    </source>
</evidence>
<dbReference type="GO" id="GO:0006952">
    <property type="term" value="P:defense response"/>
    <property type="evidence" value="ECO:0007669"/>
    <property type="project" value="UniProtKB-KW"/>
</dbReference>
<evidence type="ECO:0000313" key="8">
    <source>
        <dbReference type="EMBL" id="KAG6772970.1"/>
    </source>
</evidence>
<dbReference type="PANTHER" id="PTHR36766:SF40">
    <property type="entry name" value="DISEASE RESISTANCE PROTEIN RGA3"/>
    <property type="match status" value="1"/>
</dbReference>
<keyword evidence="1" id="KW-0677">Repeat</keyword>
<protein>
    <recommendedName>
        <fullName evidence="10">Disease resistance protein RGA3</fullName>
    </recommendedName>
</protein>
<dbReference type="InterPro" id="IPR041118">
    <property type="entry name" value="Rx_N"/>
</dbReference>
<keyword evidence="2" id="KW-0547">Nucleotide-binding</keyword>
<reference evidence="8" key="1">
    <citation type="journal article" date="2020" name="bioRxiv">
        <title>Hybrid origin of Populus tomentosa Carr. identified through genome sequencing and phylogenomic analysis.</title>
        <authorList>
            <person name="An X."/>
            <person name="Gao K."/>
            <person name="Chen Z."/>
            <person name="Li J."/>
            <person name="Yang X."/>
            <person name="Yang X."/>
            <person name="Zhou J."/>
            <person name="Guo T."/>
            <person name="Zhao T."/>
            <person name="Huang S."/>
            <person name="Miao D."/>
            <person name="Khan W.U."/>
            <person name="Rao P."/>
            <person name="Ye M."/>
            <person name="Lei B."/>
            <person name="Liao W."/>
            <person name="Wang J."/>
            <person name="Ji L."/>
            <person name="Li Y."/>
            <person name="Guo B."/>
            <person name="Mustafa N.S."/>
            <person name="Li S."/>
            <person name="Yun Q."/>
            <person name="Keller S.R."/>
            <person name="Mao J."/>
            <person name="Zhang R."/>
            <person name="Strauss S.H."/>
        </authorList>
    </citation>
    <scope>NUCLEOTIDE SEQUENCE</scope>
    <source>
        <strain evidence="8">GM15</strain>
        <tissue evidence="8">Leaf</tissue>
    </source>
</reference>
<dbReference type="PROSITE" id="PS51450">
    <property type="entry name" value="LRR"/>
    <property type="match status" value="1"/>
</dbReference>
<evidence type="ECO:0000256" key="3">
    <source>
        <dbReference type="ARBA" id="ARBA00022821"/>
    </source>
</evidence>
<dbReference type="Pfam" id="PF00931">
    <property type="entry name" value="NB-ARC"/>
    <property type="match status" value="1"/>
</dbReference>
<evidence type="ECO:0000256" key="1">
    <source>
        <dbReference type="ARBA" id="ARBA00022737"/>
    </source>
</evidence>
<dbReference type="OrthoDB" id="5279713at2759"/>
<organism evidence="8 9">
    <name type="scientific">Populus tomentosa</name>
    <name type="common">Chinese white poplar</name>
    <dbReference type="NCBI Taxonomy" id="118781"/>
    <lineage>
        <taxon>Eukaryota</taxon>
        <taxon>Viridiplantae</taxon>
        <taxon>Streptophyta</taxon>
        <taxon>Embryophyta</taxon>
        <taxon>Tracheophyta</taxon>
        <taxon>Spermatophyta</taxon>
        <taxon>Magnoliopsida</taxon>
        <taxon>eudicotyledons</taxon>
        <taxon>Gunneridae</taxon>
        <taxon>Pentapetalae</taxon>
        <taxon>rosids</taxon>
        <taxon>fabids</taxon>
        <taxon>Malpighiales</taxon>
        <taxon>Salicaceae</taxon>
        <taxon>Saliceae</taxon>
        <taxon>Populus</taxon>
    </lineage>
</organism>
<keyword evidence="9" id="KW-1185">Reference proteome</keyword>
<gene>
    <name evidence="8" type="ORF">POTOM_024400</name>
</gene>
<dbReference type="GO" id="GO:0005524">
    <property type="term" value="F:ATP binding"/>
    <property type="evidence" value="ECO:0007669"/>
    <property type="project" value="UniProtKB-KW"/>
</dbReference>
<keyword evidence="4" id="KW-0067">ATP-binding</keyword>
<dbReference type="Proteomes" id="UP000886885">
    <property type="component" value="Chromosome 6A"/>
</dbReference>
<keyword evidence="3" id="KW-0611">Plant defense</keyword>
<sequence>MAEGVLFNIAEEIIKTLGSLAAQEVALWWGINDQLWKLNGTVTRIKAVIQDAEEQAQKQKQNHQIEDWLKKLREAVYVAEDLLDDFSTQVLRKQVKALRERLDGIEIDSKKFNFVRGEERASLTTEREQTTSSEPEITVGRENVRKIIKGAVGTGDSDDQLESLKEKLERKIEKKKYLLVLDDVWDDKDDGEKWDRLKELLPRDAVGSKIVVTTRSHVIAKFTSTIEPHVLKGLSVDESWELFRRKAFPQGQESGHVDERIRKEIVGRCGGVPLVVKAIASLRTLVLLEGGTWDEGAWVSICRDFRRLRVLVLSDFEMKEVSPLTEKIKHLKYLDLSNNEMEALSNSVTSLVNLQVLKLNGCSNLKELPRDISKLISLRHLDVGCTLDEDLCENLEYMPRGIGKLTSLQTLSCFVVAKKRSPKSEIIGGLDELRRLNELRGRLEIRVMGYEGGSCISEFEGAKLIDKEYLQSLTVWWDPDLDSDSDIDLVDKMLQSLRPNLSLQELRVEGYGGMRFPSWVLDLTNLVRIRLESCRRLKHIPPLHGIPSLEELTIRRLDDLEYIDSEGVGGKGVPMFFPSLKRLDISYCGRLKGWWKRWSRDEMNDDSDESTIEQGLIMLSFPRLSSLTIRGCPNLTSMPLFPTLDERLFLDNSSSMPLQQTMKMKSPVSSSSFTRPLSQLKRLVMWFIDDMESLPEVGLQNLSSLQQLLIRGCGRLKSLPLPDQGMPSLQTVFILDCRELKSLSESESQGMIPYLPSLQELIIIDCGEELSGRARGWGKEREEEWPPNIKHIPDIVIDGYYIQKEGRYVKDTVIGLGFDKVEKVINDDFIIDDGTGWIRALQAYDKLDRNLFTLDMLHIHFICRTKLQLQSKTLIQSQMVETSVHFGVLAGCIKLYPLPLALSLSFKCHVEQEEYYPTRESARSLEDEGLRRSTVLMNFSPTKLDHDEMDLSLQALRDLVIYLSLSSFAGNPLHHLKMNVWLTACDVPLHLVALTSNDKNYPSSLAFLAIQLFS</sequence>
<dbReference type="InterPro" id="IPR001611">
    <property type="entry name" value="Leu-rich_rpt"/>
</dbReference>